<keyword evidence="6" id="KW-0799">Topoisomerase</keyword>
<evidence type="ECO:0000256" key="2">
    <source>
        <dbReference type="ARBA" id="ARBA00010708"/>
    </source>
</evidence>
<keyword evidence="8" id="KW-0413">Isomerase</keyword>
<dbReference type="PANTHER" id="PTHR45866:SF1">
    <property type="entry name" value="DNA GYRASE SUBUNIT B, MITOCHONDRIAL"/>
    <property type="match status" value="1"/>
</dbReference>
<dbReference type="GO" id="GO:0005524">
    <property type="term" value="F:ATP binding"/>
    <property type="evidence" value="ECO:0007669"/>
    <property type="project" value="UniProtKB-KW"/>
</dbReference>
<accession>X1S4Y3</accession>
<dbReference type="AlphaFoldDB" id="X1S4Y3"/>
<comment type="similarity">
    <text evidence="2">Belongs to the type II topoisomerase GyrB family.</text>
</comment>
<keyword evidence="4" id="KW-0547">Nucleotide-binding</keyword>
<organism evidence="10">
    <name type="scientific">marine sediment metagenome</name>
    <dbReference type="NCBI Taxonomy" id="412755"/>
    <lineage>
        <taxon>unclassified sequences</taxon>
        <taxon>metagenomes</taxon>
        <taxon>ecological metagenomes</taxon>
    </lineage>
</organism>
<evidence type="ECO:0000259" key="9">
    <source>
        <dbReference type="Pfam" id="PF00204"/>
    </source>
</evidence>
<evidence type="ECO:0000256" key="3">
    <source>
        <dbReference type="ARBA" id="ARBA00012895"/>
    </source>
</evidence>
<dbReference type="Pfam" id="PF00204">
    <property type="entry name" value="DNA_gyraseB"/>
    <property type="match status" value="1"/>
</dbReference>
<dbReference type="InterPro" id="IPR020568">
    <property type="entry name" value="Ribosomal_Su5_D2-typ_SF"/>
</dbReference>
<name>X1S4Y3_9ZZZZ</name>
<evidence type="ECO:0000256" key="4">
    <source>
        <dbReference type="ARBA" id="ARBA00022741"/>
    </source>
</evidence>
<dbReference type="Gene3D" id="3.30.230.10">
    <property type="match status" value="1"/>
</dbReference>
<reference evidence="10" key="1">
    <citation type="journal article" date="2014" name="Front. Microbiol.">
        <title>High frequency of phylogenetically diverse reductive dehalogenase-homologous genes in deep subseafloor sedimentary metagenomes.</title>
        <authorList>
            <person name="Kawai M."/>
            <person name="Futagami T."/>
            <person name="Toyoda A."/>
            <person name="Takaki Y."/>
            <person name="Nishi S."/>
            <person name="Hori S."/>
            <person name="Arai W."/>
            <person name="Tsubouchi T."/>
            <person name="Morono Y."/>
            <person name="Uchiyama I."/>
            <person name="Ito T."/>
            <person name="Fujiyama A."/>
            <person name="Inagaki F."/>
            <person name="Takami H."/>
        </authorList>
    </citation>
    <scope>NUCLEOTIDE SEQUENCE</scope>
    <source>
        <strain evidence="10">Expedition CK06-06</strain>
    </source>
</reference>
<evidence type="ECO:0000256" key="1">
    <source>
        <dbReference type="ARBA" id="ARBA00000185"/>
    </source>
</evidence>
<dbReference type="GO" id="GO:0006265">
    <property type="term" value="P:DNA topological change"/>
    <property type="evidence" value="ECO:0007669"/>
    <property type="project" value="InterPro"/>
</dbReference>
<feature type="domain" description="DNA topoisomerase type IIA subunit B" evidence="9">
    <location>
        <begin position="2"/>
        <end position="59"/>
    </location>
</feature>
<dbReference type="SUPFAM" id="SSF54211">
    <property type="entry name" value="Ribosomal protein S5 domain 2-like"/>
    <property type="match status" value="1"/>
</dbReference>
<comment type="caution">
    <text evidence="10">The sequence shown here is derived from an EMBL/GenBank/DDBJ whole genome shotgun (WGS) entry which is preliminary data.</text>
</comment>
<evidence type="ECO:0000256" key="8">
    <source>
        <dbReference type="ARBA" id="ARBA00023235"/>
    </source>
</evidence>
<evidence type="ECO:0000256" key="5">
    <source>
        <dbReference type="ARBA" id="ARBA00022840"/>
    </source>
</evidence>
<dbReference type="EMBL" id="BARW01014263">
    <property type="protein sequence ID" value="GAI74211.1"/>
    <property type="molecule type" value="Genomic_DNA"/>
</dbReference>
<evidence type="ECO:0000313" key="10">
    <source>
        <dbReference type="EMBL" id="GAI74211.1"/>
    </source>
</evidence>
<keyword evidence="7" id="KW-0238">DNA-binding</keyword>
<dbReference type="GO" id="GO:0003918">
    <property type="term" value="F:DNA topoisomerase type II (double strand cut, ATP-hydrolyzing) activity"/>
    <property type="evidence" value="ECO:0007669"/>
    <property type="project" value="UniProtKB-EC"/>
</dbReference>
<protein>
    <recommendedName>
        <fullName evidence="3">DNA topoisomerase (ATP-hydrolyzing)</fullName>
        <ecNumber evidence="3">5.6.2.2</ecNumber>
    </recommendedName>
</protein>
<proteinExistence type="inferred from homology"/>
<dbReference type="InterPro" id="IPR013506">
    <property type="entry name" value="Topo_IIA_bsu_dom2"/>
</dbReference>
<dbReference type="PANTHER" id="PTHR45866">
    <property type="entry name" value="DNA GYRASE/TOPOISOMERASE SUBUNIT B"/>
    <property type="match status" value="1"/>
</dbReference>
<keyword evidence="5" id="KW-0067">ATP-binding</keyword>
<evidence type="ECO:0000256" key="6">
    <source>
        <dbReference type="ARBA" id="ARBA00023029"/>
    </source>
</evidence>
<sequence>MEGGVHLTGFKSALTRTFNSYIENFMEKKYKEHVLSGTDTREGLSAVLSVKLPDPQFES</sequence>
<dbReference type="InterPro" id="IPR014721">
    <property type="entry name" value="Ribsml_uS5_D2-typ_fold_subgr"/>
</dbReference>
<gene>
    <name evidence="10" type="ORF">S12H4_25430</name>
</gene>
<dbReference type="GO" id="GO:0003677">
    <property type="term" value="F:DNA binding"/>
    <property type="evidence" value="ECO:0007669"/>
    <property type="project" value="UniProtKB-KW"/>
</dbReference>
<evidence type="ECO:0000256" key="7">
    <source>
        <dbReference type="ARBA" id="ARBA00023125"/>
    </source>
</evidence>
<feature type="non-terminal residue" evidence="10">
    <location>
        <position position="59"/>
    </location>
</feature>
<dbReference type="EC" id="5.6.2.2" evidence="3"/>
<comment type="catalytic activity">
    <reaction evidence="1">
        <text>ATP-dependent breakage, passage and rejoining of double-stranded DNA.</text>
        <dbReference type="EC" id="5.6.2.2"/>
    </reaction>
</comment>